<feature type="region of interest" description="Disordered" evidence="1">
    <location>
        <begin position="178"/>
        <end position="197"/>
    </location>
</feature>
<evidence type="ECO:0000256" key="1">
    <source>
        <dbReference type="SAM" id="MobiDB-lite"/>
    </source>
</evidence>
<evidence type="ECO:0000256" key="2">
    <source>
        <dbReference type="SAM" id="Phobius"/>
    </source>
</evidence>
<dbReference type="EMBL" id="CAJVCH010161987">
    <property type="protein sequence ID" value="CAG7728324.1"/>
    <property type="molecule type" value="Genomic_DNA"/>
</dbReference>
<evidence type="ECO:0000313" key="4">
    <source>
        <dbReference type="Proteomes" id="UP000708208"/>
    </source>
</evidence>
<evidence type="ECO:0000313" key="3">
    <source>
        <dbReference type="EMBL" id="CAG7728324.1"/>
    </source>
</evidence>
<dbReference type="OrthoDB" id="8294900at2759"/>
<sequence>MRQNIVHQRSQSLGDLPIRVVLQVKNVPVNVQFQNNDWIKVDLSFDDDLPLPGSNEPAHLEGNDLSIIYHELQKQVRFLNRDRNLEKWLRQSKVKLPKGVDLTAVKDKLREFEKKFLKDEKDIKEDQIPYYEDLQAKLQDLNEDDLLEEWLDTLEHKPKDVSWIKQKLQDYFKAQGKNSIPRRRTEGKSSVNPSTKSSYRIPRKLWERFLEMPILQKRAIVVGIAIVVTGAGILTWTLIGAAFPLVLALVQNQVAEFLVQFASEMTGFRNDLLSLTAEQAKPLSRAWRDQFLICKHF</sequence>
<comment type="caution">
    <text evidence="3">The sequence shown here is derived from an EMBL/GenBank/DDBJ whole genome shotgun (WGS) entry which is preliminary data.</text>
</comment>
<dbReference type="AlphaFoldDB" id="A0A8J2JZQ6"/>
<feature type="transmembrane region" description="Helical" evidence="2">
    <location>
        <begin position="219"/>
        <end position="250"/>
    </location>
</feature>
<accession>A0A8J2JZQ6</accession>
<organism evidence="3 4">
    <name type="scientific">Allacma fusca</name>
    <dbReference type="NCBI Taxonomy" id="39272"/>
    <lineage>
        <taxon>Eukaryota</taxon>
        <taxon>Metazoa</taxon>
        <taxon>Ecdysozoa</taxon>
        <taxon>Arthropoda</taxon>
        <taxon>Hexapoda</taxon>
        <taxon>Collembola</taxon>
        <taxon>Symphypleona</taxon>
        <taxon>Sminthuridae</taxon>
        <taxon>Allacma</taxon>
    </lineage>
</organism>
<protein>
    <submittedName>
        <fullName evidence="3">Uncharacterized protein</fullName>
    </submittedName>
</protein>
<name>A0A8J2JZQ6_9HEXA</name>
<keyword evidence="2" id="KW-0472">Membrane</keyword>
<keyword evidence="2" id="KW-1133">Transmembrane helix</keyword>
<gene>
    <name evidence="3" type="ORF">AFUS01_LOCUS17113</name>
</gene>
<keyword evidence="4" id="KW-1185">Reference proteome</keyword>
<dbReference type="Proteomes" id="UP000708208">
    <property type="component" value="Unassembled WGS sequence"/>
</dbReference>
<feature type="compositionally biased region" description="Polar residues" evidence="1">
    <location>
        <begin position="188"/>
        <end position="197"/>
    </location>
</feature>
<proteinExistence type="predicted"/>
<keyword evidence="2" id="KW-0812">Transmembrane</keyword>
<reference evidence="3" key="1">
    <citation type="submission" date="2021-06" db="EMBL/GenBank/DDBJ databases">
        <authorList>
            <person name="Hodson N. C."/>
            <person name="Mongue J. A."/>
            <person name="Jaron S. K."/>
        </authorList>
    </citation>
    <scope>NUCLEOTIDE SEQUENCE</scope>
</reference>